<accession>F2LU39</accession>
<evidence type="ECO:0000313" key="2">
    <source>
        <dbReference type="Proteomes" id="UP000008139"/>
    </source>
</evidence>
<organism evidence="1 2">
    <name type="scientific">Hippea maritima (strain ATCC 700847 / DSM 10411 / MH2)</name>
    <dbReference type="NCBI Taxonomy" id="760142"/>
    <lineage>
        <taxon>Bacteria</taxon>
        <taxon>Pseudomonadati</taxon>
        <taxon>Campylobacterota</taxon>
        <taxon>Desulfurellia</taxon>
        <taxon>Desulfurellales</taxon>
        <taxon>Hippeaceae</taxon>
        <taxon>Hippea</taxon>
    </lineage>
</organism>
<dbReference type="eggNOG" id="ENOG5032NSY">
    <property type="taxonomic scope" value="Bacteria"/>
</dbReference>
<dbReference type="HOGENOM" id="CLU_2180241_0_0_7"/>
<dbReference type="OrthoDB" id="5514699at2"/>
<dbReference type="STRING" id="760142.Hipma_1546"/>
<name>F2LU39_HIPMA</name>
<protein>
    <submittedName>
        <fullName evidence="1">Zinc finger, YgiT-type</fullName>
    </submittedName>
</protein>
<dbReference type="NCBIfam" id="TIGR03831">
    <property type="entry name" value="YgiT_finger"/>
    <property type="match status" value="1"/>
</dbReference>
<evidence type="ECO:0000313" key="1">
    <source>
        <dbReference type="EMBL" id="AEA34502.1"/>
    </source>
</evidence>
<dbReference type="EMBL" id="CP002606">
    <property type="protein sequence ID" value="AEA34502.1"/>
    <property type="molecule type" value="Genomic_DNA"/>
</dbReference>
<reference evidence="2" key="2">
    <citation type="submission" date="2011-03" db="EMBL/GenBank/DDBJ databases">
        <title>The complete genome of Hippea maritima DSM 10411.</title>
        <authorList>
            <consortium name="US DOE Joint Genome Institute (JGI-PGF)"/>
            <person name="Lucas S."/>
            <person name="Copeland A."/>
            <person name="Lapidus A."/>
            <person name="Bruce D."/>
            <person name="Goodwin L."/>
            <person name="Pitluck S."/>
            <person name="Peters L."/>
            <person name="Kyrpides N."/>
            <person name="Mavromatis K."/>
            <person name="Pagani I."/>
            <person name="Ivanova N."/>
            <person name="Mikhailova N."/>
            <person name="Lu M."/>
            <person name="Detter J.C."/>
            <person name="Tapia R."/>
            <person name="Han C."/>
            <person name="Land M."/>
            <person name="Hauser L."/>
            <person name="Markowitz V."/>
            <person name="Cheng J.-F."/>
            <person name="Hugenholtz P."/>
            <person name="Woyke T."/>
            <person name="Wu D."/>
            <person name="Spring S."/>
            <person name="Schroeder M."/>
            <person name="Brambilla E."/>
            <person name="Klenk H.-P."/>
            <person name="Eisen J.A."/>
        </authorList>
    </citation>
    <scope>NUCLEOTIDE SEQUENCE [LARGE SCALE GENOMIC DNA]</scope>
    <source>
        <strain evidence="2">ATCC 700847 / DSM 10411 / MH2</strain>
    </source>
</reference>
<keyword evidence="2" id="KW-1185">Reference proteome</keyword>
<dbReference type="Proteomes" id="UP000008139">
    <property type="component" value="Chromosome"/>
</dbReference>
<dbReference type="RefSeq" id="WP_013682531.1">
    <property type="nucleotide sequence ID" value="NC_015318.1"/>
</dbReference>
<gene>
    <name evidence="1" type="ordered locus">Hipma_1546</name>
</gene>
<reference evidence="1 2" key="1">
    <citation type="journal article" date="2011" name="Stand. Genomic Sci.">
        <title>Complete genome sequence of the thermophilic sulfur-reducer Hippea maritima type strain (MH(2)).</title>
        <authorList>
            <person name="Huntemann M."/>
            <person name="Lu M."/>
            <person name="Nolan M."/>
            <person name="Lapidus A."/>
            <person name="Lucas S."/>
            <person name="Hammon N."/>
            <person name="Deshpande S."/>
            <person name="Cheng J.F."/>
            <person name="Tapia R."/>
            <person name="Han C."/>
            <person name="Goodwin L."/>
            <person name="Pitluck S."/>
            <person name="Liolios K."/>
            <person name="Pagani I."/>
            <person name="Ivanova N."/>
            <person name="Ovchinikova G."/>
            <person name="Pati A."/>
            <person name="Chen A."/>
            <person name="Palaniappan K."/>
            <person name="Land M."/>
            <person name="Hauser L."/>
            <person name="Jeffries C.D."/>
            <person name="Detter J.C."/>
            <person name="Brambilla E.M."/>
            <person name="Rohde M."/>
            <person name="Spring S."/>
            <person name="Goker M."/>
            <person name="Woyke T."/>
            <person name="Bristow J."/>
            <person name="Eisen J.A."/>
            <person name="Markowitz V."/>
            <person name="Hugenholtz P."/>
            <person name="Kyrpides N.C."/>
            <person name="Klenk H.P."/>
            <person name="Mavromatis K."/>
        </authorList>
    </citation>
    <scope>NUCLEOTIDE SEQUENCE [LARGE SCALE GENOMIC DNA]</scope>
    <source>
        <strain evidence="2">ATCC 700847 / DSM 10411 / MH2</strain>
    </source>
</reference>
<dbReference type="Gene3D" id="3.10.20.860">
    <property type="match status" value="1"/>
</dbReference>
<proteinExistence type="predicted"/>
<dbReference type="InParanoid" id="F2LU39"/>
<dbReference type="KEGG" id="hmr:Hipma_1546"/>
<sequence>MRCKFCGREMRRVVTPFRRPVKGEMITVKDIEVYRCPECGAVFVPKDTVKHIGRKTGEKLLKVAKERGRIRDEKEHLRKMQEKAVKDIEDAIKKGEIKKRGDAPPKVFT</sequence>
<dbReference type="InterPro" id="IPR022453">
    <property type="entry name" value="Znf_MqsA-type"/>
</dbReference>
<dbReference type="AlphaFoldDB" id="F2LU39"/>